<dbReference type="Pfam" id="PF08378">
    <property type="entry name" value="NERD"/>
    <property type="match status" value="1"/>
</dbReference>
<dbReference type="EMBL" id="VJMZ01000001">
    <property type="protein sequence ID" value="TRM11004.1"/>
    <property type="molecule type" value="Genomic_DNA"/>
</dbReference>
<proteinExistence type="predicted"/>
<evidence type="ECO:0000313" key="3">
    <source>
        <dbReference type="Proteomes" id="UP000319280"/>
    </source>
</evidence>
<dbReference type="AlphaFoldDB" id="A0A549YGK5"/>
<accession>A0A549YGK5</accession>
<dbReference type="RefSeq" id="WP_142790209.1">
    <property type="nucleotide sequence ID" value="NZ_VJMZ01000001.1"/>
</dbReference>
<protein>
    <submittedName>
        <fullName evidence="2">NERD domain-containing protein</fullName>
    </submittedName>
</protein>
<name>A0A549YGK5_9BACI</name>
<dbReference type="PROSITE" id="PS50965">
    <property type="entry name" value="NERD"/>
    <property type="match status" value="1"/>
</dbReference>
<comment type="caution">
    <text evidence="2">The sequence shown here is derived from an EMBL/GenBank/DDBJ whole genome shotgun (WGS) entry which is preliminary data.</text>
</comment>
<organism evidence="2 3">
    <name type="scientific">Lentibacillus cibarius</name>
    <dbReference type="NCBI Taxonomy" id="2583219"/>
    <lineage>
        <taxon>Bacteria</taxon>
        <taxon>Bacillati</taxon>
        <taxon>Bacillota</taxon>
        <taxon>Bacilli</taxon>
        <taxon>Bacillales</taxon>
        <taxon>Bacillaceae</taxon>
        <taxon>Lentibacillus</taxon>
    </lineage>
</organism>
<gene>
    <name evidence="2" type="ORF">FH966_04285</name>
</gene>
<sequence length="301" mass="35249">MLYKSRTKPVELKQLSSLDTRMTLPSKDKQYFINLSRGYEGEVLFDSLTEKLTCDCLLLNDLLLKANNSLFQIDSLLISSRKIHLFEVKNFEGDYNYETNRFVKLPQYEITNPLHQLSRSESLLRQLLLKDNINLPIEASLIFINPEFTLYQAPLNKPMIFPTQIKNYLSELNSTPSNLNEKHKRLADKLVSLHIEEPPYKQLPSYTYEDLQKGITCSACKSFSTVIAGRRLVCKECAHEEMAAAAVVRAVEEFKLLFPEHKITTRRIHEWCRVVQYQKRIRKVLDDNYIKRGTNRWAYYE</sequence>
<reference evidence="2 3" key="1">
    <citation type="submission" date="2019-07" db="EMBL/GenBank/DDBJ databases">
        <title>Genomic analysis of Lentibacillus sp. NKC851-2.</title>
        <authorList>
            <person name="Oh Y.J."/>
        </authorList>
    </citation>
    <scope>NUCLEOTIDE SEQUENCE [LARGE SCALE GENOMIC DNA]</scope>
    <source>
        <strain evidence="2 3">NKC851-2</strain>
    </source>
</reference>
<feature type="domain" description="NERD" evidence="1">
    <location>
        <begin position="37"/>
        <end position="147"/>
    </location>
</feature>
<keyword evidence="3" id="KW-1185">Reference proteome</keyword>
<evidence type="ECO:0000259" key="1">
    <source>
        <dbReference type="PROSITE" id="PS50965"/>
    </source>
</evidence>
<dbReference type="Proteomes" id="UP000319280">
    <property type="component" value="Unassembled WGS sequence"/>
</dbReference>
<evidence type="ECO:0000313" key="2">
    <source>
        <dbReference type="EMBL" id="TRM11004.1"/>
    </source>
</evidence>
<dbReference type="InterPro" id="IPR011528">
    <property type="entry name" value="NERD"/>
</dbReference>